<keyword evidence="7" id="KW-0106">Calcium</keyword>
<keyword evidence="12 16" id="KW-0472">Membrane</keyword>
<evidence type="ECO:0000256" key="15">
    <source>
        <dbReference type="SAM" id="MobiDB-lite"/>
    </source>
</evidence>
<accession>A0A8C2VVR9</accession>
<keyword evidence="5" id="KW-0479">Metal-binding</keyword>
<evidence type="ECO:0000256" key="8">
    <source>
        <dbReference type="ARBA" id="ARBA00022859"/>
    </source>
</evidence>
<dbReference type="PROSITE" id="PS00615">
    <property type="entry name" value="C_TYPE_LECTIN_1"/>
    <property type="match status" value="1"/>
</dbReference>
<evidence type="ECO:0000256" key="14">
    <source>
        <dbReference type="ARBA" id="ARBA00023180"/>
    </source>
</evidence>
<protein>
    <submittedName>
        <fullName evidence="18">C-type lectin domain family 4 member A-like</fullName>
    </submittedName>
</protein>
<evidence type="ECO:0000256" key="7">
    <source>
        <dbReference type="ARBA" id="ARBA00022837"/>
    </source>
</evidence>
<dbReference type="SUPFAM" id="SSF56436">
    <property type="entry name" value="C-type lectin-like"/>
    <property type="match status" value="1"/>
</dbReference>
<reference evidence="18" key="1">
    <citation type="submission" date="2025-08" db="UniProtKB">
        <authorList>
            <consortium name="Ensembl"/>
        </authorList>
    </citation>
    <scope>IDENTIFICATION</scope>
</reference>
<dbReference type="InterPro" id="IPR001304">
    <property type="entry name" value="C-type_lectin-like"/>
</dbReference>
<sequence>MASEKTYAKARFKNESKSPGTNSDSPEDPKEKATSHRSNPAIPKLLLASLLILFLLKTILSAVPSIILFQKYSQHLEENMTLKGLVHTEVECVKSDSTIQEKVWSCCPKDWKSFSSHCYFISTDSQSWNESRENCSRMEAHLLVINTKEEQDFIIENLQIDSTYYIGLSDPEGRRLWQWVDQTPYDETVKFWQEGEPNNEKEQCVELNYFRYGKWGWNDVPCHHSKRTICEMMKIYLEIAHSV</sequence>
<comment type="subcellular location">
    <subcellularLocation>
        <location evidence="1">Cell membrane</location>
        <topology evidence="1">Single-pass type II membrane protein</topology>
    </subcellularLocation>
</comment>
<evidence type="ECO:0000259" key="17">
    <source>
        <dbReference type="PROSITE" id="PS50041"/>
    </source>
</evidence>
<evidence type="ECO:0000313" key="19">
    <source>
        <dbReference type="Proteomes" id="UP000694398"/>
    </source>
</evidence>
<dbReference type="GO" id="GO:0045087">
    <property type="term" value="P:innate immune response"/>
    <property type="evidence" value="ECO:0007669"/>
    <property type="project" value="UniProtKB-KW"/>
</dbReference>
<dbReference type="GO" id="GO:0002250">
    <property type="term" value="P:adaptive immune response"/>
    <property type="evidence" value="ECO:0007669"/>
    <property type="project" value="UniProtKB-KW"/>
</dbReference>
<dbReference type="Pfam" id="PF00059">
    <property type="entry name" value="Lectin_C"/>
    <property type="match status" value="1"/>
</dbReference>
<dbReference type="OrthoDB" id="2142683at2759"/>
<keyword evidence="13" id="KW-1015">Disulfide bond</keyword>
<dbReference type="Gene3D" id="3.10.100.10">
    <property type="entry name" value="Mannose-Binding Protein A, subunit A"/>
    <property type="match status" value="1"/>
</dbReference>
<dbReference type="InterPro" id="IPR018378">
    <property type="entry name" value="C-type_lectin_CS"/>
</dbReference>
<keyword evidence="9" id="KW-0735">Signal-anchor</keyword>
<gene>
    <name evidence="18" type="primary">LOC102029843</name>
</gene>
<keyword evidence="4 16" id="KW-0812">Transmembrane</keyword>
<evidence type="ECO:0000313" key="18">
    <source>
        <dbReference type="Ensembl" id="ENSCLAP00000021220.1"/>
    </source>
</evidence>
<dbReference type="Ensembl" id="ENSCLAT00000021421.1">
    <property type="protein sequence ID" value="ENSCLAP00000021220.1"/>
    <property type="gene ID" value="ENSCLAG00000014536.1"/>
</dbReference>
<name>A0A8C2VVR9_CHILA</name>
<evidence type="ECO:0000256" key="10">
    <source>
        <dbReference type="ARBA" id="ARBA00022989"/>
    </source>
</evidence>
<keyword evidence="8" id="KW-0391">Immunity</keyword>
<evidence type="ECO:0000256" key="6">
    <source>
        <dbReference type="ARBA" id="ARBA00022734"/>
    </source>
</evidence>
<dbReference type="FunFam" id="3.10.100.10:FF:000024">
    <property type="entry name" value="C-type lectin domain family 4 member A"/>
    <property type="match status" value="1"/>
</dbReference>
<evidence type="ECO:0000256" key="12">
    <source>
        <dbReference type="ARBA" id="ARBA00023136"/>
    </source>
</evidence>
<reference evidence="18" key="2">
    <citation type="submission" date="2025-09" db="UniProtKB">
        <authorList>
            <consortium name="Ensembl"/>
        </authorList>
    </citation>
    <scope>IDENTIFICATION</scope>
</reference>
<keyword evidence="10 16" id="KW-1133">Transmembrane helix</keyword>
<dbReference type="PROSITE" id="PS50041">
    <property type="entry name" value="C_TYPE_LECTIN_2"/>
    <property type="match status" value="1"/>
</dbReference>
<dbReference type="Proteomes" id="UP000694398">
    <property type="component" value="Unassembled WGS sequence"/>
</dbReference>
<evidence type="ECO:0000256" key="2">
    <source>
        <dbReference type="ARBA" id="ARBA00022475"/>
    </source>
</evidence>
<evidence type="ECO:0000256" key="16">
    <source>
        <dbReference type="SAM" id="Phobius"/>
    </source>
</evidence>
<dbReference type="InterPro" id="IPR016187">
    <property type="entry name" value="CTDL_fold"/>
</dbReference>
<evidence type="ECO:0000256" key="9">
    <source>
        <dbReference type="ARBA" id="ARBA00022968"/>
    </source>
</evidence>
<dbReference type="CDD" id="cd03590">
    <property type="entry name" value="CLECT_DC-SIGN_like"/>
    <property type="match status" value="1"/>
</dbReference>
<dbReference type="SMART" id="SM00034">
    <property type="entry name" value="CLECT"/>
    <property type="match status" value="1"/>
</dbReference>
<dbReference type="InterPro" id="IPR050111">
    <property type="entry name" value="C-type_lectin/snaclec_domain"/>
</dbReference>
<dbReference type="InterPro" id="IPR033989">
    <property type="entry name" value="CD209-like_CTLD"/>
</dbReference>
<dbReference type="GeneTree" id="ENSGT00940000158835"/>
<dbReference type="PANTHER" id="PTHR22803">
    <property type="entry name" value="MANNOSE, PHOSPHOLIPASE, LECTIN RECEPTOR RELATED"/>
    <property type="match status" value="1"/>
</dbReference>
<dbReference type="GeneID" id="102029843"/>
<keyword evidence="11" id="KW-1064">Adaptive immunity</keyword>
<dbReference type="AlphaFoldDB" id="A0A8C2VVR9"/>
<feature type="transmembrane region" description="Helical" evidence="16">
    <location>
        <begin position="45"/>
        <end position="69"/>
    </location>
</feature>
<feature type="region of interest" description="Disordered" evidence="15">
    <location>
        <begin position="1"/>
        <end position="37"/>
    </location>
</feature>
<keyword evidence="19" id="KW-1185">Reference proteome</keyword>
<dbReference type="OMA" id="KSICELM"/>
<keyword evidence="6" id="KW-0430">Lectin</keyword>
<keyword evidence="3" id="KW-0399">Innate immunity</keyword>
<dbReference type="GO" id="GO:0005886">
    <property type="term" value="C:plasma membrane"/>
    <property type="evidence" value="ECO:0007669"/>
    <property type="project" value="UniProtKB-SubCell"/>
</dbReference>
<evidence type="ECO:0000256" key="4">
    <source>
        <dbReference type="ARBA" id="ARBA00022692"/>
    </source>
</evidence>
<organism evidence="18 19">
    <name type="scientific">Chinchilla lanigera</name>
    <name type="common">Long-tailed chinchilla</name>
    <name type="synonym">Chinchilla villidera</name>
    <dbReference type="NCBI Taxonomy" id="34839"/>
    <lineage>
        <taxon>Eukaryota</taxon>
        <taxon>Metazoa</taxon>
        <taxon>Chordata</taxon>
        <taxon>Craniata</taxon>
        <taxon>Vertebrata</taxon>
        <taxon>Euteleostomi</taxon>
        <taxon>Mammalia</taxon>
        <taxon>Eutheria</taxon>
        <taxon>Euarchontoglires</taxon>
        <taxon>Glires</taxon>
        <taxon>Rodentia</taxon>
        <taxon>Hystricomorpha</taxon>
        <taxon>Chinchillidae</taxon>
        <taxon>Chinchilla</taxon>
    </lineage>
</organism>
<proteinExistence type="predicted"/>
<dbReference type="RefSeq" id="XP_005378975.1">
    <property type="nucleotide sequence ID" value="XM_005378918.2"/>
</dbReference>
<dbReference type="InterPro" id="IPR016186">
    <property type="entry name" value="C-type_lectin-like/link_sf"/>
</dbReference>
<dbReference type="GO" id="GO:0046872">
    <property type="term" value="F:metal ion binding"/>
    <property type="evidence" value="ECO:0007669"/>
    <property type="project" value="UniProtKB-KW"/>
</dbReference>
<evidence type="ECO:0000256" key="13">
    <source>
        <dbReference type="ARBA" id="ARBA00023157"/>
    </source>
</evidence>
<keyword evidence="2" id="KW-1003">Cell membrane</keyword>
<dbReference type="GO" id="GO:0030246">
    <property type="term" value="F:carbohydrate binding"/>
    <property type="evidence" value="ECO:0007669"/>
    <property type="project" value="UniProtKB-KW"/>
</dbReference>
<keyword evidence="14" id="KW-0325">Glycoprotein</keyword>
<feature type="domain" description="C-type lectin" evidence="17">
    <location>
        <begin position="114"/>
        <end position="231"/>
    </location>
</feature>
<evidence type="ECO:0000256" key="1">
    <source>
        <dbReference type="ARBA" id="ARBA00004401"/>
    </source>
</evidence>
<evidence type="ECO:0000256" key="11">
    <source>
        <dbReference type="ARBA" id="ARBA00023130"/>
    </source>
</evidence>
<evidence type="ECO:0000256" key="3">
    <source>
        <dbReference type="ARBA" id="ARBA00022588"/>
    </source>
</evidence>
<evidence type="ECO:0000256" key="5">
    <source>
        <dbReference type="ARBA" id="ARBA00022723"/>
    </source>
</evidence>